<gene>
    <name evidence="8" type="ORF">ACRE_006580</name>
</gene>
<dbReference type="OrthoDB" id="5788137at2759"/>
<dbReference type="Proteomes" id="UP000029964">
    <property type="component" value="Unassembled WGS sequence"/>
</dbReference>
<evidence type="ECO:0000313" key="8">
    <source>
        <dbReference type="EMBL" id="KFH48489.1"/>
    </source>
</evidence>
<evidence type="ECO:0000256" key="4">
    <source>
        <dbReference type="ARBA" id="ARBA00022989"/>
    </source>
</evidence>
<dbReference type="PROSITE" id="PS50244">
    <property type="entry name" value="S5A_REDUCTASE"/>
    <property type="match status" value="1"/>
</dbReference>
<feature type="transmembrane region" description="Helical" evidence="6">
    <location>
        <begin position="107"/>
        <end position="126"/>
    </location>
</feature>
<dbReference type="AlphaFoldDB" id="A0A086TGK7"/>
<reference evidence="9" key="1">
    <citation type="journal article" date="2014" name="Genome Announc.">
        <title>Genome sequence and annotation of Acremonium chrysogenum, producer of the beta-lactam antibiotic cephalosporin C.</title>
        <authorList>
            <person name="Terfehr D."/>
            <person name="Dahlmann T.A."/>
            <person name="Specht T."/>
            <person name="Zadra I."/>
            <person name="Kuernsteiner H."/>
            <person name="Kueck U."/>
        </authorList>
    </citation>
    <scope>NUCLEOTIDE SEQUENCE [LARGE SCALE GENOMIC DNA]</scope>
    <source>
        <strain evidence="9">ATCC 11550 / CBS 779.69 / DSM 880 / IAM 14645 / JCM 23072 / IMI 49137</strain>
    </source>
</reference>
<evidence type="ECO:0000256" key="5">
    <source>
        <dbReference type="ARBA" id="ARBA00023136"/>
    </source>
</evidence>
<name>A0A086TGK7_HAPC1</name>
<feature type="transmembrane region" description="Helical" evidence="6">
    <location>
        <begin position="133"/>
        <end position="153"/>
    </location>
</feature>
<evidence type="ECO:0000259" key="7">
    <source>
        <dbReference type="Pfam" id="PF02544"/>
    </source>
</evidence>
<keyword evidence="5 6" id="KW-0472">Membrane</keyword>
<dbReference type="PANTHER" id="PTHR10556:SF43">
    <property type="entry name" value="STEROID 5-ALPHA-REDUCTASE DET2"/>
    <property type="match status" value="1"/>
</dbReference>
<dbReference type="GO" id="GO:0003865">
    <property type="term" value="F:3-oxo-5-alpha-steroid 4-dehydrogenase activity"/>
    <property type="evidence" value="ECO:0007669"/>
    <property type="project" value="InterPro"/>
</dbReference>
<accession>A0A086TGK7</accession>
<evidence type="ECO:0000256" key="6">
    <source>
        <dbReference type="SAM" id="Phobius"/>
    </source>
</evidence>
<evidence type="ECO:0000256" key="1">
    <source>
        <dbReference type="ARBA" id="ARBA00004141"/>
    </source>
</evidence>
<dbReference type="PANTHER" id="PTHR10556">
    <property type="entry name" value="3-OXO-5-ALPHA-STEROID 4-DEHYDROGENASE"/>
    <property type="match status" value="1"/>
</dbReference>
<evidence type="ECO:0000256" key="2">
    <source>
        <dbReference type="ARBA" id="ARBA00007742"/>
    </source>
</evidence>
<keyword evidence="9" id="KW-1185">Reference proteome</keyword>
<dbReference type="InterPro" id="IPR016636">
    <property type="entry name" value="3-oxo-5-alpha-steroid_4-DH"/>
</dbReference>
<proteinExistence type="inferred from homology"/>
<feature type="transmembrane region" description="Helical" evidence="6">
    <location>
        <begin position="70"/>
        <end position="87"/>
    </location>
</feature>
<evidence type="ECO:0000313" key="9">
    <source>
        <dbReference type="Proteomes" id="UP000029964"/>
    </source>
</evidence>
<dbReference type="EMBL" id="JPKY01000003">
    <property type="protein sequence ID" value="KFH48489.1"/>
    <property type="molecule type" value="Genomic_DNA"/>
</dbReference>
<dbReference type="HOGENOM" id="CLU_065395_0_0_1"/>
<keyword evidence="4 6" id="KW-1133">Transmembrane helix</keyword>
<keyword evidence="3 6" id="KW-0812">Transmembrane</keyword>
<dbReference type="GO" id="GO:0016020">
    <property type="term" value="C:membrane"/>
    <property type="evidence" value="ECO:0007669"/>
    <property type="project" value="UniProtKB-SubCell"/>
</dbReference>
<dbReference type="STRING" id="857340.A0A086TGK7"/>
<dbReference type="GO" id="GO:0008202">
    <property type="term" value="P:steroid metabolic process"/>
    <property type="evidence" value="ECO:0007669"/>
    <property type="project" value="InterPro"/>
</dbReference>
<comment type="similarity">
    <text evidence="2">Belongs to the steroid 5-alpha reductase family.</text>
</comment>
<dbReference type="PIRSF" id="PIRSF015596">
    <property type="entry name" value="5_alpha-SR2"/>
    <property type="match status" value="1"/>
</dbReference>
<protein>
    <recommendedName>
        <fullName evidence="7">3-oxo-5-alpha-steroid 4-dehydrogenase C-terminal domain-containing protein</fullName>
    </recommendedName>
</protein>
<feature type="transmembrane region" description="Helical" evidence="6">
    <location>
        <begin position="173"/>
        <end position="193"/>
    </location>
</feature>
<sequence length="302" mass="34450">MTKEPAHAGVERISVLLEDWMPPSRGNWEIVLFVFQWIYPTLASLQWLIKWYGMGKTSVSNSRLNIPGRIAWMTMELPGMLTLLYIMRTLPARQGIDDLPWQNKVLAGLFVIHYAYRAVAYPLMAVSMSPVHLLVWAAAVVFQLLNASSLGGWLAAYGPVTESAWGDDGRAGVLQFVVGIAIFYIGLAGNFFHDEELREIRRREQRRQDAIRQQGGGKVDKHYRIPTAGLFRYVLYPHYLCEWIEWTGFWVAAGWGCAPARAFVVNEVASMLPRAVRGRAWYMERFGEEKIRRKYAVIPGLI</sequence>
<evidence type="ECO:0000256" key="3">
    <source>
        <dbReference type="ARBA" id="ARBA00022692"/>
    </source>
</evidence>
<dbReference type="Pfam" id="PF02544">
    <property type="entry name" value="Steroid_dh"/>
    <property type="match status" value="1"/>
</dbReference>
<feature type="transmembrane region" description="Helical" evidence="6">
    <location>
        <begin position="30"/>
        <end position="49"/>
    </location>
</feature>
<dbReference type="InterPro" id="IPR001104">
    <property type="entry name" value="3-oxo-5_a-steroid_4-DH_C"/>
</dbReference>
<dbReference type="InterPro" id="IPR039357">
    <property type="entry name" value="SRD5A/TECR"/>
</dbReference>
<comment type="subcellular location">
    <subcellularLocation>
        <location evidence="1">Membrane</location>
        <topology evidence="1">Multi-pass membrane protein</topology>
    </subcellularLocation>
</comment>
<organism evidence="8 9">
    <name type="scientific">Hapsidospora chrysogenum (strain ATCC 11550 / CBS 779.69 / DSM 880 / IAM 14645 / JCM 23072 / IMI 49137)</name>
    <name type="common">Acremonium chrysogenum</name>
    <dbReference type="NCBI Taxonomy" id="857340"/>
    <lineage>
        <taxon>Eukaryota</taxon>
        <taxon>Fungi</taxon>
        <taxon>Dikarya</taxon>
        <taxon>Ascomycota</taxon>
        <taxon>Pezizomycotina</taxon>
        <taxon>Sordariomycetes</taxon>
        <taxon>Hypocreomycetidae</taxon>
        <taxon>Hypocreales</taxon>
        <taxon>Bionectriaceae</taxon>
        <taxon>Hapsidospora</taxon>
    </lineage>
</organism>
<feature type="domain" description="3-oxo-5-alpha-steroid 4-dehydrogenase C-terminal" evidence="7">
    <location>
        <begin position="131"/>
        <end position="300"/>
    </location>
</feature>
<comment type="caution">
    <text evidence="8">The sequence shown here is derived from an EMBL/GenBank/DDBJ whole genome shotgun (WGS) entry which is preliminary data.</text>
</comment>